<dbReference type="InterPro" id="IPR051717">
    <property type="entry name" value="MFS_MFSD6"/>
</dbReference>
<keyword evidence="5 7" id="KW-0472">Membrane</keyword>
<reference evidence="10" key="1">
    <citation type="submission" date="2025-08" db="UniProtKB">
        <authorList>
            <consortium name="RefSeq"/>
        </authorList>
    </citation>
    <scope>IDENTIFICATION</scope>
    <source>
        <tissue evidence="10">Whole sample</tissue>
    </source>
</reference>
<evidence type="ECO:0000256" key="2">
    <source>
        <dbReference type="ARBA" id="ARBA00005241"/>
    </source>
</evidence>
<feature type="transmembrane region" description="Helical" evidence="7">
    <location>
        <begin position="329"/>
        <end position="351"/>
    </location>
</feature>
<comment type="similarity">
    <text evidence="2">Belongs to the major facilitator superfamily. MFSD6 family.</text>
</comment>
<dbReference type="GO" id="GO:0016020">
    <property type="term" value="C:membrane"/>
    <property type="evidence" value="ECO:0007669"/>
    <property type="project" value="UniProtKB-SubCell"/>
</dbReference>
<evidence type="ECO:0000313" key="10">
    <source>
        <dbReference type="RefSeq" id="XP_022319058.1"/>
    </source>
</evidence>
<feature type="region of interest" description="Disordered" evidence="6">
    <location>
        <begin position="157"/>
        <end position="180"/>
    </location>
</feature>
<feature type="transmembrane region" description="Helical" evidence="7">
    <location>
        <begin position="20"/>
        <end position="40"/>
    </location>
</feature>
<dbReference type="GeneID" id="111121878"/>
<keyword evidence="3 7" id="KW-0812">Transmembrane</keyword>
<sequence length="617" mass="70083">MPVEITEPVNLSRSIFICNLFSFFFSACKSCLLPFLTIYLRFLGLTATQTGIIIGAKTFSTFIFAPLWSKCAIHCQRRRLVLRTALFMMAVTYLPLTLLTSLSPSVKSCDFPVTDSSHTFPTTQLPISVTRTEQVPVYSPTSELPKLNLSDFQTTLSSSSTSQASHDSQSGTDAKKHTKDDDDVLLKSVKDILIHVGMDKEDIQYLSAEDIVNKYKLIANDEELLNELKDALSEEDKDILKEFFRRHGVRVRRKRDISLNGMKETFRLELHKKLKQAKENLFIVVLVVLIVGEALCSPVEKIADDSWFEFLEQIDDMERYGKHRIWSSLAYIFFPVIVTLVVENTTCLFNMKIHPFMFHFYAFGFFLGLTFLISFFYPVPSVAKSKYKSKLGTAMGRICCTCSGLLYMLTLIIMGFIFSSYSNFLFWLIQDLKGNEVTMGVCILVASLSELVVLVFSSRLIKVLGNGGMISISLFCLAARLLYYSYLWTPWAVLPAEIFHAVTHTMMWFVVLSNQAFRVSPMVDRAIRSVLSSAYFGVGFGVGSMVSGVMYDQYGLHVLFRALSILSIGWCPVFFLLQKCCLPKQDNDIKYTRLLQADDHSDDDMEDDWLEHALKDK</sequence>
<dbReference type="PANTHER" id="PTHR16172:SF41">
    <property type="entry name" value="MAJOR FACILITATOR SUPERFAMILY DOMAIN-CONTAINING PROTEIN 6-LIKE"/>
    <property type="match status" value="1"/>
</dbReference>
<feature type="transmembrane region" description="Helical" evidence="7">
    <location>
        <begin position="357"/>
        <end position="377"/>
    </location>
</feature>
<dbReference type="Proteomes" id="UP000694844">
    <property type="component" value="Chromosome 2"/>
</dbReference>
<evidence type="ECO:0000256" key="4">
    <source>
        <dbReference type="ARBA" id="ARBA00022989"/>
    </source>
</evidence>
<evidence type="ECO:0000259" key="8">
    <source>
        <dbReference type="Pfam" id="PF12832"/>
    </source>
</evidence>
<evidence type="ECO:0000256" key="7">
    <source>
        <dbReference type="SAM" id="Phobius"/>
    </source>
</evidence>
<dbReference type="OrthoDB" id="515887at2759"/>
<keyword evidence="4 7" id="KW-1133">Transmembrane helix</keyword>
<feature type="domain" description="Major facilitator superfamily associated" evidence="8">
    <location>
        <begin position="20"/>
        <end position="562"/>
    </location>
</feature>
<keyword evidence="9" id="KW-1185">Reference proteome</keyword>
<feature type="transmembrane region" description="Helical" evidence="7">
    <location>
        <begin position="463"/>
        <end position="486"/>
    </location>
</feature>
<gene>
    <name evidence="10" type="primary">LOC111121878</name>
</gene>
<dbReference type="Gene3D" id="1.20.1250.20">
    <property type="entry name" value="MFS general substrate transporter like domains"/>
    <property type="match status" value="2"/>
</dbReference>
<feature type="compositionally biased region" description="Low complexity" evidence="6">
    <location>
        <begin position="157"/>
        <end position="172"/>
    </location>
</feature>
<dbReference type="RefSeq" id="XP_022319058.1">
    <property type="nucleotide sequence ID" value="XM_022463350.1"/>
</dbReference>
<feature type="transmembrane region" description="Helical" evidence="7">
    <location>
        <begin position="498"/>
        <end position="517"/>
    </location>
</feature>
<proteinExistence type="inferred from homology"/>
<dbReference type="SUPFAM" id="SSF103473">
    <property type="entry name" value="MFS general substrate transporter"/>
    <property type="match status" value="2"/>
</dbReference>
<feature type="transmembrane region" description="Helical" evidence="7">
    <location>
        <begin position="398"/>
        <end position="417"/>
    </location>
</feature>
<feature type="transmembrane region" description="Helical" evidence="7">
    <location>
        <begin position="281"/>
        <end position="299"/>
    </location>
</feature>
<evidence type="ECO:0000256" key="3">
    <source>
        <dbReference type="ARBA" id="ARBA00022692"/>
    </source>
</evidence>
<evidence type="ECO:0000313" key="9">
    <source>
        <dbReference type="Proteomes" id="UP000694844"/>
    </source>
</evidence>
<accession>A0A8B8CTB5</accession>
<dbReference type="KEGG" id="cvn:111121878"/>
<dbReference type="InterPro" id="IPR036259">
    <property type="entry name" value="MFS_trans_sf"/>
</dbReference>
<feature type="transmembrane region" description="Helical" evidence="7">
    <location>
        <begin position="46"/>
        <end position="68"/>
    </location>
</feature>
<dbReference type="Pfam" id="PF12832">
    <property type="entry name" value="MFS_1_like"/>
    <property type="match status" value="1"/>
</dbReference>
<protein>
    <submittedName>
        <fullName evidence="10">Major facilitator superfamily domain-containing protein 6-like protein B</fullName>
    </submittedName>
</protein>
<evidence type="ECO:0000256" key="6">
    <source>
        <dbReference type="SAM" id="MobiDB-lite"/>
    </source>
</evidence>
<evidence type="ECO:0000256" key="1">
    <source>
        <dbReference type="ARBA" id="ARBA00004141"/>
    </source>
</evidence>
<feature type="transmembrane region" description="Helical" evidence="7">
    <location>
        <begin position="80"/>
        <end position="102"/>
    </location>
</feature>
<comment type="subcellular location">
    <subcellularLocation>
        <location evidence="1">Membrane</location>
        <topology evidence="1">Multi-pass membrane protein</topology>
    </subcellularLocation>
</comment>
<evidence type="ECO:0000256" key="5">
    <source>
        <dbReference type="ARBA" id="ARBA00023136"/>
    </source>
</evidence>
<dbReference type="AlphaFoldDB" id="A0A8B8CTB5"/>
<dbReference type="PANTHER" id="PTHR16172">
    <property type="entry name" value="MAJOR FACILITATOR SUPERFAMILY DOMAIN-CONTAINING PROTEIN 6-LIKE"/>
    <property type="match status" value="1"/>
</dbReference>
<organism evidence="9 10">
    <name type="scientific">Crassostrea virginica</name>
    <name type="common">Eastern oyster</name>
    <dbReference type="NCBI Taxonomy" id="6565"/>
    <lineage>
        <taxon>Eukaryota</taxon>
        <taxon>Metazoa</taxon>
        <taxon>Spiralia</taxon>
        <taxon>Lophotrochozoa</taxon>
        <taxon>Mollusca</taxon>
        <taxon>Bivalvia</taxon>
        <taxon>Autobranchia</taxon>
        <taxon>Pteriomorphia</taxon>
        <taxon>Ostreida</taxon>
        <taxon>Ostreoidea</taxon>
        <taxon>Ostreidae</taxon>
        <taxon>Crassostrea</taxon>
    </lineage>
</organism>
<name>A0A8B8CTB5_CRAVI</name>
<feature type="transmembrane region" description="Helical" evidence="7">
    <location>
        <begin position="437"/>
        <end position="456"/>
    </location>
</feature>
<feature type="transmembrane region" description="Helical" evidence="7">
    <location>
        <begin position="529"/>
        <end position="551"/>
    </location>
</feature>
<feature type="transmembrane region" description="Helical" evidence="7">
    <location>
        <begin position="557"/>
        <end position="577"/>
    </location>
</feature>
<dbReference type="InterPro" id="IPR024989">
    <property type="entry name" value="MFS_assoc_dom"/>
</dbReference>